<dbReference type="InterPro" id="IPR036909">
    <property type="entry name" value="Cyt_c-like_dom_sf"/>
</dbReference>
<dbReference type="InterPro" id="IPR008168">
    <property type="entry name" value="Cyt_C_IC"/>
</dbReference>
<evidence type="ECO:0000256" key="7">
    <source>
        <dbReference type="ARBA" id="ARBA00022729"/>
    </source>
</evidence>
<evidence type="ECO:0000256" key="14">
    <source>
        <dbReference type="SAM" id="Phobius"/>
    </source>
</evidence>
<dbReference type="PIRSF" id="PIRSF000018">
    <property type="entry name" value="Mb_ADH_cyt_c"/>
    <property type="match status" value="1"/>
</dbReference>
<dbReference type="GO" id="GO:0009055">
    <property type="term" value="F:electron transfer activity"/>
    <property type="evidence" value="ECO:0007669"/>
    <property type="project" value="InterPro"/>
</dbReference>
<gene>
    <name evidence="16" type="ORF">GGQ64_004951</name>
</gene>
<keyword evidence="17" id="KW-1185">Reference proteome</keyword>
<evidence type="ECO:0000256" key="5">
    <source>
        <dbReference type="ARBA" id="ARBA00022660"/>
    </source>
</evidence>
<keyword evidence="7" id="KW-0732">Signal</keyword>
<dbReference type="InterPro" id="IPR051459">
    <property type="entry name" value="Cytochrome_c-type_DH"/>
</dbReference>
<feature type="domain" description="Cytochrome c" evidence="15">
    <location>
        <begin position="46"/>
        <end position="149"/>
    </location>
</feature>
<dbReference type="AlphaFoldDB" id="A0A7W6DEB8"/>
<evidence type="ECO:0000256" key="2">
    <source>
        <dbReference type="ARBA" id="ARBA00022448"/>
    </source>
</evidence>
<evidence type="ECO:0000256" key="13">
    <source>
        <dbReference type="PIRSR" id="PIRSR000018-51"/>
    </source>
</evidence>
<sequence length="430" mass="46033">MGRLRKYIIGICTIAVVGLLGAACFFFWPHRLPEVQTSKSQLTGAELIARGEYLTVAADCAACHTTKGGKPFAGGLAFKLPFGTIYSPNITPDNTVGIGDWSDAEFVRAMRSGIGKHGEDLYPAFPYTSYALLSTNDILAIRAYLTTLAPVSEPAPENALAFPFNQRPLMRGWKLLFVPRGPFEPDLGKGKMWNDGAYLVEALAHCGECHTPRGLMFQRKQGVALSGGDVDGWKAWNITSDKEYGLGNWSDDQIAEMLSAGHAKDRGVAAGPMREAIDLSLSKLPKSDIDAIVAYLRTVPAVAGDPDLMAVRRKDEELTAVSTQVSSVTQRGKRIYAGACASCHGWNGEGQFNPRAAILGGHALSDPTASNVVRVVLQGSSDHEAAPGKIMPAFAKIYSDEDVAALANYVVEHFSGQAGTVTAEQVSTAR</sequence>
<dbReference type="InterPro" id="IPR014353">
    <property type="entry name" value="Membr-bd_ADH_cyt_c"/>
</dbReference>
<dbReference type="GO" id="GO:0020037">
    <property type="term" value="F:heme binding"/>
    <property type="evidence" value="ECO:0007669"/>
    <property type="project" value="InterPro"/>
</dbReference>
<comment type="cofactor">
    <cofactor evidence="12">
        <name>heme c</name>
        <dbReference type="ChEBI" id="CHEBI:61717"/>
    </cofactor>
    <text evidence="12">Binds 3 heme c groups covalently per subunit.</text>
</comment>
<comment type="subcellular location">
    <subcellularLocation>
        <location evidence="1">Cell membrane</location>
    </subcellularLocation>
</comment>
<feature type="binding site" description="covalent" evidence="12">
    <location>
        <position position="60"/>
    </location>
    <ligand>
        <name>heme c</name>
        <dbReference type="ChEBI" id="CHEBI:61717"/>
        <label>1</label>
    </ligand>
</feature>
<proteinExistence type="predicted"/>
<dbReference type="SUPFAM" id="SSF46626">
    <property type="entry name" value="Cytochrome c"/>
    <property type="match status" value="3"/>
</dbReference>
<evidence type="ECO:0000256" key="4">
    <source>
        <dbReference type="ARBA" id="ARBA00022617"/>
    </source>
</evidence>
<keyword evidence="14" id="KW-0812">Transmembrane</keyword>
<keyword evidence="2" id="KW-0813">Transport</keyword>
<dbReference type="InterPro" id="IPR009056">
    <property type="entry name" value="Cyt_c-like_dom"/>
</dbReference>
<evidence type="ECO:0000256" key="6">
    <source>
        <dbReference type="ARBA" id="ARBA00022723"/>
    </source>
</evidence>
<keyword evidence="8" id="KW-0677">Repeat</keyword>
<name>A0A7W6DEB8_9HYPH</name>
<dbReference type="PANTHER" id="PTHR35008:SF8">
    <property type="entry name" value="ALCOHOL DEHYDROGENASE CYTOCHROME C SUBUNIT"/>
    <property type="match status" value="1"/>
</dbReference>
<keyword evidence="14" id="KW-1133">Transmembrane helix</keyword>
<evidence type="ECO:0000313" key="16">
    <source>
        <dbReference type="EMBL" id="MBB3979706.1"/>
    </source>
</evidence>
<feature type="binding site" description="axial binding residue" evidence="13">
    <location>
        <position position="344"/>
    </location>
    <ligand>
        <name>heme c</name>
        <dbReference type="ChEBI" id="CHEBI:61717"/>
        <label>3</label>
    </ligand>
    <ligandPart>
        <name>Fe</name>
        <dbReference type="ChEBI" id="CHEBI:18248"/>
    </ligandPart>
</feature>
<feature type="binding site" description="axial binding residue" evidence="13">
    <location>
        <position position="64"/>
    </location>
    <ligand>
        <name>heme c</name>
        <dbReference type="ChEBI" id="CHEBI:61717"/>
        <label>1</label>
    </ligand>
    <ligandPart>
        <name>Fe</name>
        <dbReference type="ChEBI" id="CHEBI:18248"/>
    </ligandPart>
</feature>
<keyword evidence="3" id="KW-1003">Cell membrane</keyword>
<feature type="domain" description="Cytochrome c" evidence="15">
    <location>
        <begin position="185"/>
        <end position="300"/>
    </location>
</feature>
<organism evidence="16 17">
    <name type="scientific">Mycoplana azooxidifex</name>
    <dbReference type="NCBI Taxonomy" id="1636188"/>
    <lineage>
        <taxon>Bacteria</taxon>
        <taxon>Pseudomonadati</taxon>
        <taxon>Pseudomonadota</taxon>
        <taxon>Alphaproteobacteria</taxon>
        <taxon>Hyphomicrobiales</taxon>
        <taxon>Rhizobiaceae</taxon>
        <taxon>Mycoplana</taxon>
    </lineage>
</organism>
<keyword evidence="9" id="KW-0249">Electron transport</keyword>
<feature type="binding site" description="covalent" evidence="12">
    <location>
        <position position="340"/>
    </location>
    <ligand>
        <name>heme c</name>
        <dbReference type="ChEBI" id="CHEBI:61717"/>
        <label>3</label>
    </ligand>
</feature>
<evidence type="ECO:0000256" key="9">
    <source>
        <dbReference type="ARBA" id="ARBA00022982"/>
    </source>
</evidence>
<accession>A0A7W6DEB8</accession>
<dbReference type="GO" id="GO:0005886">
    <property type="term" value="C:plasma membrane"/>
    <property type="evidence" value="ECO:0007669"/>
    <property type="project" value="UniProtKB-SubCell"/>
</dbReference>
<keyword evidence="11 14" id="KW-0472">Membrane</keyword>
<keyword evidence="6 13" id="KW-0479">Metal-binding</keyword>
<dbReference type="GO" id="GO:0016614">
    <property type="term" value="F:oxidoreductase activity, acting on CH-OH group of donors"/>
    <property type="evidence" value="ECO:0007669"/>
    <property type="project" value="InterPro"/>
</dbReference>
<feature type="domain" description="Cytochrome c" evidence="15">
    <location>
        <begin position="327"/>
        <end position="414"/>
    </location>
</feature>
<feature type="transmembrane region" description="Helical" evidence="14">
    <location>
        <begin position="7"/>
        <end position="28"/>
    </location>
</feature>
<reference evidence="16 17" key="1">
    <citation type="submission" date="2020-08" db="EMBL/GenBank/DDBJ databases">
        <title>Genomic Encyclopedia of Type Strains, Phase IV (KMG-IV): sequencing the most valuable type-strain genomes for metagenomic binning, comparative biology and taxonomic classification.</title>
        <authorList>
            <person name="Goeker M."/>
        </authorList>
    </citation>
    <scope>NUCLEOTIDE SEQUENCE [LARGE SCALE GENOMIC DNA]</scope>
    <source>
        <strain evidence="16 17">DSM 100211</strain>
    </source>
</reference>
<dbReference type="RefSeq" id="WP_183807920.1">
    <property type="nucleotide sequence ID" value="NZ_JACIEE010000013.1"/>
</dbReference>
<keyword evidence="5" id="KW-0679">Respiratory chain</keyword>
<evidence type="ECO:0000256" key="1">
    <source>
        <dbReference type="ARBA" id="ARBA00004236"/>
    </source>
</evidence>
<evidence type="ECO:0000256" key="12">
    <source>
        <dbReference type="PIRSR" id="PIRSR000018-50"/>
    </source>
</evidence>
<evidence type="ECO:0000313" key="17">
    <source>
        <dbReference type="Proteomes" id="UP000574761"/>
    </source>
</evidence>
<dbReference type="Gene3D" id="1.10.760.10">
    <property type="entry name" value="Cytochrome c-like domain"/>
    <property type="match status" value="2"/>
</dbReference>
<comment type="caution">
    <text evidence="16">The sequence shown here is derived from an EMBL/GenBank/DDBJ whole genome shotgun (WGS) entry which is preliminary data.</text>
</comment>
<feature type="binding site" description="covalent" evidence="12">
    <location>
        <position position="63"/>
    </location>
    <ligand>
        <name>heme c</name>
        <dbReference type="ChEBI" id="CHEBI:61717"/>
        <label>1</label>
    </ligand>
</feature>
<evidence type="ECO:0000256" key="11">
    <source>
        <dbReference type="ARBA" id="ARBA00023136"/>
    </source>
</evidence>
<dbReference type="PROSITE" id="PS51007">
    <property type="entry name" value="CYTC"/>
    <property type="match status" value="3"/>
</dbReference>
<dbReference type="PANTHER" id="PTHR35008">
    <property type="entry name" value="BLL4482 PROTEIN-RELATED"/>
    <property type="match status" value="1"/>
</dbReference>
<keyword evidence="10 13" id="KW-0408">Iron</keyword>
<feature type="binding site" description="axial binding residue" evidence="13">
    <location>
        <position position="210"/>
    </location>
    <ligand>
        <name>heme c</name>
        <dbReference type="ChEBI" id="CHEBI:61717"/>
        <label>2</label>
    </ligand>
    <ligandPart>
        <name>Fe</name>
        <dbReference type="ChEBI" id="CHEBI:18248"/>
    </ligandPart>
</feature>
<dbReference type="Pfam" id="PF00034">
    <property type="entry name" value="Cytochrom_C"/>
    <property type="match status" value="2"/>
</dbReference>
<protein>
    <submittedName>
        <fullName evidence="16">Mono/diheme cytochrome c family protein</fullName>
    </submittedName>
</protein>
<evidence type="ECO:0000256" key="8">
    <source>
        <dbReference type="ARBA" id="ARBA00022737"/>
    </source>
</evidence>
<dbReference type="Proteomes" id="UP000574761">
    <property type="component" value="Unassembled WGS sequence"/>
</dbReference>
<dbReference type="PRINTS" id="PR00605">
    <property type="entry name" value="CYTCHROMECIC"/>
</dbReference>
<keyword evidence="4 12" id="KW-0349">Heme</keyword>
<evidence type="ECO:0000256" key="3">
    <source>
        <dbReference type="ARBA" id="ARBA00022475"/>
    </source>
</evidence>
<dbReference type="GO" id="GO:0005506">
    <property type="term" value="F:iron ion binding"/>
    <property type="evidence" value="ECO:0007669"/>
    <property type="project" value="InterPro"/>
</dbReference>
<feature type="binding site" description="covalent" evidence="12">
    <location>
        <position position="206"/>
    </location>
    <ligand>
        <name>heme c</name>
        <dbReference type="ChEBI" id="CHEBI:61717"/>
        <label>2</label>
    </ligand>
</feature>
<dbReference type="PROSITE" id="PS51257">
    <property type="entry name" value="PROKAR_LIPOPROTEIN"/>
    <property type="match status" value="1"/>
</dbReference>
<evidence type="ECO:0000256" key="10">
    <source>
        <dbReference type="ARBA" id="ARBA00023004"/>
    </source>
</evidence>
<feature type="binding site" description="covalent" evidence="12">
    <location>
        <position position="343"/>
    </location>
    <ligand>
        <name>heme c</name>
        <dbReference type="ChEBI" id="CHEBI:61717"/>
        <label>3</label>
    </ligand>
</feature>
<evidence type="ECO:0000259" key="15">
    <source>
        <dbReference type="PROSITE" id="PS51007"/>
    </source>
</evidence>
<dbReference type="EMBL" id="JACIEE010000013">
    <property type="protein sequence ID" value="MBB3979706.1"/>
    <property type="molecule type" value="Genomic_DNA"/>
</dbReference>
<feature type="binding site" description="covalent" evidence="12">
    <location>
        <position position="209"/>
    </location>
    <ligand>
        <name>heme c</name>
        <dbReference type="ChEBI" id="CHEBI:61717"/>
        <label>2</label>
    </ligand>
</feature>